<evidence type="ECO:0000313" key="1">
    <source>
        <dbReference type="EMBL" id="TSE06578.1"/>
    </source>
</evidence>
<gene>
    <name evidence="1" type="ORF">FOF46_19120</name>
</gene>
<sequence>MKPITLLLLAYFMVSNHGFSQGKLEKAEKSLSKKEESNRSYNNSRSRLRTSNNYDDTYLFGDLLIEIGAIITYGIIFEAPGEAEYAASTASITKYPYLHSKKGNYSYDWGEDAALFRTTLSTRTVVENAKLYGNHLNADFRFFKRIGFEADYLQLWEDNTFFGDNSLAVYIFLAKYHRIRTERFDMYWGLGATYVDGEVDELGFTYGLGAELFFAKPLSLEANFNQAFINDTTVNKFNTLLNYHYKRYTFSGGYEHLKLGSVDFSTFSAGVGVSF</sequence>
<dbReference type="AlphaFoldDB" id="A0A554VGS0"/>
<dbReference type="OrthoDB" id="1323375at2"/>
<dbReference type="SUPFAM" id="SSF56925">
    <property type="entry name" value="OMPA-like"/>
    <property type="match status" value="1"/>
</dbReference>
<dbReference type="EMBL" id="VLNR01000044">
    <property type="protein sequence ID" value="TSE06578.1"/>
    <property type="molecule type" value="Genomic_DNA"/>
</dbReference>
<keyword evidence="2" id="KW-1185">Reference proteome</keyword>
<dbReference type="Proteomes" id="UP000318833">
    <property type="component" value="Unassembled WGS sequence"/>
</dbReference>
<comment type="caution">
    <text evidence="1">The sequence shown here is derived from an EMBL/GenBank/DDBJ whole genome shotgun (WGS) entry which is preliminary data.</text>
</comment>
<dbReference type="RefSeq" id="WP_143917559.1">
    <property type="nucleotide sequence ID" value="NZ_CANMIK010000049.1"/>
</dbReference>
<protein>
    <submittedName>
        <fullName evidence="1">Uncharacterized protein</fullName>
    </submittedName>
</protein>
<proteinExistence type="predicted"/>
<name>A0A554VGS0_9FLAO</name>
<accession>A0A554VGS0</accession>
<evidence type="ECO:0000313" key="2">
    <source>
        <dbReference type="Proteomes" id="UP000318833"/>
    </source>
</evidence>
<organism evidence="1 2">
    <name type="scientific">Aquimarina algiphila</name>
    <dbReference type="NCBI Taxonomy" id="2047982"/>
    <lineage>
        <taxon>Bacteria</taxon>
        <taxon>Pseudomonadati</taxon>
        <taxon>Bacteroidota</taxon>
        <taxon>Flavobacteriia</taxon>
        <taxon>Flavobacteriales</taxon>
        <taxon>Flavobacteriaceae</taxon>
        <taxon>Aquimarina</taxon>
    </lineage>
</organism>
<reference evidence="1 2" key="1">
    <citation type="submission" date="2019-07" db="EMBL/GenBank/DDBJ databases">
        <title>The draft genome sequence of Aquimarina algiphila M91.</title>
        <authorList>
            <person name="Meng X."/>
        </authorList>
    </citation>
    <scope>NUCLEOTIDE SEQUENCE [LARGE SCALE GENOMIC DNA]</scope>
    <source>
        <strain evidence="1 2">M91</strain>
    </source>
</reference>
<dbReference type="InterPro" id="IPR011250">
    <property type="entry name" value="OMP/PagP_B-barrel"/>
</dbReference>